<evidence type="ECO:0000313" key="2">
    <source>
        <dbReference type="Proteomes" id="UP000559027"/>
    </source>
</evidence>
<organism evidence="1 2">
    <name type="scientific">Leucocoprinus leucothites</name>
    <dbReference type="NCBI Taxonomy" id="201217"/>
    <lineage>
        <taxon>Eukaryota</taxon>
        <taxon>Fungi</taxon>
        <taxon>Dikarya</taxon>
        <taxon>Basidiomycota</taxon>
        <taxon>Agaricomycotina</taxon>
        <taxon>Agaricomycetes</taxon>
        <taxon>Agaricomycetidae</taxon>
        <taxon>Agaricales</taxon>
        <taxon>Agaricineae</taxon>
        <taxon>Agaricaceae</taxon>
        <taxon>Leucocoprinus</taxon>
    </lineage>
</organism>
<gene>
    <name evidence="1" type="ORF">D9756_009342</name>
</gene>
<sequence>MSNLQVPLSAVYDFAVKTAINFSARSTSDERTLTAGEVLELLPPGLFCFCTTIGAIRQGDDPAFWQFYMTPNSENRNGVKWKIQLGLGDGRRGVQIIKTENAKKTSVSAVSGILGIFVLKRGEVKPGTPQGSVERAELTKMQTSIQTAFERAKTKADKVPVENRMKMFLEFPFRELANEKVIGLPWKKIENKK</sequence>
<keyword evidence="2" id="KW-1185">Reference proteome</keyword>
<comment type="caution">
    <text evidence="1">The sequence shown here is derived from an EMBL/GenBank/DDBJ whole genome shotgun (WGS) entry which is preliminary data.</text>
</comment>
<protein>
    <submittedName>
        <fullName evidence="1">Uncharacterized protein</fullName>
    </submittedName>
</protein>
<dbReference type="AlphaFoldDB" id="A0A8H5FTM9"/>
<reference evidence="1 2" key="1">
    <citation type="journal article" date="2020" name="ISME J.">
        <title>Uncovering the hidden diversity of litter-decomposition mechanisms in mushroom-forming fungi.</title>
        <authorList>
            <person name="Floudas D."/>
            <person name="Bentzer J."/>
            <person name="Ahren D."/>
            <person name="Johansson T."/>
            <person name="Persson P."/>
            <person name="Tunlid A."/>
        </authorList>
    </citation>
    <scope>NUCLEOTIDE SEQUENCE [LARGE SCALE GENOMIC DNA]</scope>
    <source>
        <strain evidence="1 2">CBS 146.42</strain>
    </source>
</reference>
<dbReference type="Proteomes" id="UP000559027">
    <property type="component" value="Unassembled WGS sequence"/>
</dbReference>
<proteinExistence type="predicted"/>
<dbReference type="EMBL" id="JAACJO010000017">
    <property type="protein sequence ID" value="KAF5349285.1"/>
    <property type="molecule type" value="Genomic_DNA"/>
</dbReference>
<evidence type="ECO:0000313" key="1">
    <source>
        <dbReference type="EMBL" id="KAF5349285.1"/>
    </source>
</evidence>
<name>A0A8H5FTM9_9AGAR</name>
<accession>A0A8H5FTM9</accession>